<name>A0A4U2YTG4_9ACTN</name>
<organism evidence="2 3">
    <name type="scientific">Nocardioides jishulii</name>
    <dbReference type="NCBI Taxonomy" id="2575440"/>
    <lineage>
        <taxon>Bacteria</taxon>
        <taxon>Bacillati</taxon>
        <taxon>Actinomycetota</taxon>
        <taxon>Actinomycetes</taxon>
        <taxon>Propionibacteriales</taxon>
        <taxon>Nocardioidaceae</taxon>
        <taxon>Nocardioides</taxon>
    </lineage>
</organism>
<accession>A0A4U2YTG4</accession>
<evidence type="ECO:0000313" key="3">
    <source>
        <dbReference type="Proteomes" id="UP000307808"/>
    </source>
</evidence>
<dbReference type="RefSeq" id="WP_137064588.1">
    <property type="nucleotide sequence ID" value="NZ_CP040748.1"/>
</dbReference>
<dbReference type="Proteomes" id="UP000307808">
    <property type="component" value="Unassembled WGS sequence"/>
</dbReference>
<evidence type="ECO:0000313" key="2">
    <source>
        <dbReference type="EMBL" id="TKI64125.1"/>
    </source>
</evidence>
<dbReference type="AlphaFoldDB" id="A0A4U2YTG4"/>
<keyword evidence="1" id="KW-0812">Transmembrane</keyword>
<feature type="transmembrane region" description="Helical" evidence="1">
    <location>
        <begin position="30"/>
        <end position="48"/>
    </location>
</feature>
<feature type="transmembrane region" description="Helical" evidence="1">
    <location>
        <begin position="79"/>
        <end position="98"/>
    </location>
</feature>
<feature type="transmembrane region" description="Helical" evidence="1">
    <location>
        <begin position="54"/>
        <end position="72"/>
    </location>
</feature>
<gene>
    <name evidence="2" type="ORF">FC770_02870</name>
</gene>
<keyword evidence="1" id="KW-0472">Membrane</keyword>
<proteinExistence type="predicted"/>
<sequence>MIGMLMIGWLTEEPERDRNTRSGRPSAERVRLTGLFAVVLVVAAVSSVSVDARLSMWMAGVVSLVLGGVAHWRRSVAPVAVPLFLTAGVLLMLLGAAAGA</sequence>
<protein>
    <recommendedName>
        <fullName evidence="4">DUF3325 domain-containing protein</fullName>
    </recommendedName>
</protein>
<comment type="caution">
    <text evidence="2">The sequence shown here is derived from an EMBL/GenBank/DDBJ whole genome shotgun (WGS) entry which is preliminary data.</text>
</comment>
<dbReference type="EMBL" id="SZPY01000001">
    <property type="protein sequence ID" value="TKI64125.1"/>
    <property type="molecule type" value="Genomic_DNA"/>
</dbReference>
<evidence type="ECO:0008006" key="4">
    <source>
        <dbReference type="Google" id="ProtNLM"/>
    </source>
</evidence>
<reference evidence="2 3" key="1">
    <citation type="submission" date="2019-04" db="EMBL/GenBank/DDBJ databases">
        <authorList>
            <person name="Dong K."/>
        </authorList>
    </citation>
    <scope>NUCLEOTIDE SEQUENCE [LARGE SCALE GENOMIC DNA]</scope>
    <source>
        <strain evidence="3">dk3543</strain>
    </source>
</reference>
<keyword evidence="1" id="KW-1133">Transmembrane helix</keyword>
<keyword evidence="3" id="KW-1185">Reference proteome</keyword>
<evidence type="ECO:0000256" key="1">
    <source>
        <dbReference type="SAM" id="Phobius"/>
    </source>
</evidence>